<dbReference type="EnsemblPlants" id="Pp3c12_24790V3.1">
    <property type="protein sequence ID" value="PAC:32973800.CDS.1"/>
    <property type="gene ID" value="Pp3c12_24790"/>
</dbReference>
<reference evidence="2 4" key="1">
    <citation type="journal article" date="2008" name="Science">
        <title>The Physcomitrella genome reveals evolutionary insights into the conquest of land by plants.</title>
        <authorList>
            <person name="Rensing S."/>
            <person name="Lang D."/>
            <person name="Zimmer A."/>
            <person name="Terry A."/>
            <person name="Salamov A."/>
            <person name="Shapiro H."/>
            <person name="Nishiyama T."/>
            <person name="Perroud P.-F."/>
            <person name="Lindquist E."/>
            <person name="Kamisugi Y."/>
            <person name="Tanahashi T."/>
            <person name="Sakakibara K."/>
            <person name="Fujita T."/>
            <person name="Oishi K."/>
            <person name="Shin-I T."/>
            <person name="Kuroki Y."/>
            <person name="Toyoda A."/>
            <person name="Suzuki Y."/>
            <person name="Hashimoto A."/>
            <person name="Yamaguchi K."/>
            <person name="Sugano A."/>
            <person name="Kohara Y."/>
            <person name="Fujiyama A."/>
            <person name="Anterola A."/>
            <person name="Aoki S."/>
            <person name="Ashton N."/>
            <person name="Barbazuk W.B."/>
            <person name="Barker E."/>
            <person name="Bennetzen J."/>
            <person name="Bezanilla M."/>
            <person name="Blankenship R."/>
            <person name="Cho S.H."/>
            <person name="Dutcher S."/>
            <person name="Estelle M."/>
            <person name="Fawcett J.A."/>
            <person name="Gundlach H."/>
            <person name="Hanada K."/>
            <person name="Heyl A."/>
            <person name="Hicks K.A."/>
            <person name="Hugh J."/>
            <person name="Lohr M."/>
            <person name="Mayer K."/>
            <person name="Melkozernov A."/>
            <person name="Murata T."/>
            <person name="Nelson D."/>
            <person name="Pils B."/>
            <person name="Prigge M."/>
            <person name="Reiss B."/>
            <person name="Renner T."/>
            <person name="Rombauts S."/>
            <person name="Rushton P."/>
            <person name="Sanderfoot A."/>
            <person name="Schween G."/>
            <person name="Shiu S.-H."/>
            <person name="Stueber K."/>
            <person name="Theodoulou F.L."/>
            <person name="Tu H."/>
            <person name="Van de Peer Y."/>
            <person name="Verrier P.J."/>
            <person name="Waters E."/>
            <person name="Wood A."/>
            <person name="Yang L."/>
            <person name="Cove D."/>
            <person name="Cuming A."/>
            <person name="Hasebe M."/>
            <person name="Lucas S."/>
            <person name="Mishler D.B."/>
            <person name="Reski R."/>
            <person name="Grigoriev I."/>
            <person name="Quatrano R.S."/>
            <person name="Boore J.L."/>
        </authorList>
    </citation>
    <scope>NUCLEOTIDE SEQUENCE [LARGE SCALE GENOMIC DNA]</scope>
    <source>
        <strain evidence="3 4">cv. Gransden 2004</strain>
    </source>
</reference>
<dbReference type="PaxDb" id="3218-PP1S372_36V6.1"/>
<evidence type="ECO:0000256" key="1">
    <source>
        <dbReference type="SAM" id="Phobius"/>
    </source>
</evidence>
<keyword evidence="4" id="KW-1185">Reference proteome</keyword>
<dbReference type="Gramene" id="Pp3c12_24740V3.2">
    <property type="protein sequence ID" value="PAC:32974472.CDS.1"/>
    <property type="gene ID" value="Pp3c12_24740"/>
</dbReference>
<organism evidence="2">
    <name type="scientific">Physcomitrium patens</name>
    <name type="common">Spreading-leaved earth moss</name>
    <name type="synonym">Physcomitrella patens</name>
    <dbReference type="NCBI Taxonomy" id="3218"/>
    <lineage>
        <taxon>Eukaryota</taxon>
        <taxon>Viridiplantae</taxon>
        <taxon>Streptophyta</taxon>
        <taxon>Embryophyta</taxon>
        <taxon>Bryophyta</taxon>
        <taxon>Bryophytina</taxon>
        <taxon>Bryopsida</taxon>
        <taxon>Funariidae</taxon>
        <taxon>Funariales</taxon>
        <taxon>Funariaceae</taxon>
        <taxon>Physcomitrium</taxon>
    </lineage>
</organism>
<evidence type="ECO:0000313" key="4">
    <source>
        <dbReference type="Proteomes" id="UP000006727"/>
    </source>
</evidence>
<name>A0A2K1JS26_PHYPA</name>
<reference evidence="3" key="3">
    <citation type="submission" date="2020-12" db="UniProtKB">
        <authorList>
            <consortium name="EnsemblPlants"/>
        </authorList>
    </citation>
    <scope>IDENTIFICATION</scope>
</reference>
<dbReference type="EnsemblPlants" id="Pp3c12_24740V3.2">
    <property type="protein sequence ID" value="PAC:32974472.CDS.1"/>
    <property type="gene ID" value="Pp3c12_24740"/>
</dbReference>
<reference evidence="2 4" key="2">
    <citation type="journal article" date="2018" name="Plant J.">
        <title>The Physcomitrella patens chromosome-scale assembly reveals moss genome structure and evolution.</title>
        <authorList>
            <person name="Lang D."/>
            <person name="Ullrich K.K."/>
            <person name="Murat F."/>
            <person name="Fuchs J."/>
            <person name="Jenkins J."/>
            <person name="Haas F.B."/>
            <person name="Piednoel M."/>
            <person name="Gundlach H."/>
            <person name="Van Bel M."/>
            <person name="Meyberg R."/>
            <person name="Vives C."/>
            <person name="Morata J."/>
            <person name="Symeonidi A."/>
            <person name="Hiss M."/>
            <person name="Muchero W."/>
            <person name="Kamisugi Y."/>
            <person name="Saleh O."/>
            <person name="Blanc G."/>
            <person name="Decker E.L."/>
            <person name="van Gessel N."/>
            <person name="Grimwood J."/>
            <person name="Hayes R.D."/>
            <person name="Graham S.W."/>
            <person name="Gunter L.E."/>
            <person name="McDaniel S.F."/>
            <person name="Hoernstein S.N.W."/>
            <person name="Larsson A."/>
            <person name="Li F.W."/>
            <person name="Perroud P.F."/>
            <person name="Phillips J."/>
            <person name="Ranjan P."/>
            <person name="Rokshar D.S."/>
            <person name="Rothfels C.J."/>
            <person name="Schneider L."/>
            <person name="Shu S."/>
            <person name="Stevenson D.W."/>
            <person name="Thummler F."/>
            <person name="Tillich M."/>
            <person name="Villarreal Aguilar J.C."/>
            <person name="Widiez T."/>
            <person name="Wong G.K."/>
            <person name="Wymore A."/>
            <person name="Zhang Y."/>
            <person name="Zimmer A.D."/>
            <person name="Quatrano R.S."/>
            <person name="Mayer K.F.X."/>
            <person name="Goodstein D."/>
            <person name="Casacuberta J.M."/>
            <person name="Vandepoele K."/>
            <person name="Reski R."/>
            <person name="Cuming A.C."/>
            <person name="Tuskan G.A."/>
            <person name="Maumus F."/>
            <person name="Salse J."/>
            <person name="Schmutz J."/>
            <person name="Rensing S.A."/>
        </authorList>
    </citation>
    <scope>NUCLEOTIDE SEQUENCE [LARGE SCALE GENOMIC DNA]</scope>
    <source>
        <strain evidence="3 4">cv. Gransden 2004</strain>
    </source>
</reference>
<sequence>MILFRSVLSGGASRLLVRVGGPVALRIFGAFLLLATSCWPRRLRLVILRF</sequence>
<evidence type="ECO:0000313" key="2">
    <source>
        <dbReference type="EMBL" id="PNR44330.1"/>
    </source>
</evidence>
<dbReference type="Proteomes" id="UP000006727">
    <property type="component" value="Chromosome 12"/>
</dbReference>
<proteinExistence type="predicted"/>
<protein>
    <submittedName>
        <fullName evidence="2 3">Uncharacterized protein</fullName>
    </submittedName>
</protein>
<keyword evidence="1" id="KW-0812">Transmembrane</keyword>
<gene>
    <name evidence="2" type="ORF">PHYPA_016714</name>
</gene>
<dbReference type="EMBL" id="ABEU02000012">
    <property type="protein sequence ID" value="PNR44330.1"/>
    <property type="molecule type" value="Genomic_DNA"/>
</dbReference>
<keyword evidence="1" id="KW-0472">Membrane</keyword>
<keyword evidence="1" id="KW-1133">Transmembrane helix</keyword>
<accession>A0A2K1JS26</accession>
<dbReference type="Gramene" id="Pp3c12_24790V3.1">
    <property type="protein sequence ID" value="PAC:32973800.CDS.1"/>
    <property type="gene ID" value="Pp3c12_24790"/>
</dbReference>
<evidence type="ECO:0000313" key="3">
    <source>
        <dbReference type="EnsemblPlants" id="PAC:32973800.CDS.1"/>
    </source>
</evidence>
<dbReference type="AlphaFoldDB" id="A0A2K1JS26"/>
<feature type="transmembrane region" description="Helical" evidence="1">
    <location>
        <begin position="23"/>
        <end position="40"/>
    </location>
</feature>